<feature type="compositionally biased region" description="Polar residues" evidence="2">
    <location>
        <begin position="1"/>
        <end position="12"/>
    </location>
</feature>
<dbReference type="Proteomes" id="UP000761534">
    <property type="component" value="Unassembled WGS sequence"/>
</dbReference>
<dbReference type="OrthoDB" id="2342176at2759"/>
<dbReference type="Gene3D" id="3.90.1470.20">
    <property type="match status" value="1"/>
</dbReference>
<evidence type="ECO:0000313" key="3">
    <source>
        <dbReference type="EMBL" id="KAA8909824.1"/>
    </source>
</evidence>
<feature type="region of interest" description="Disordered" evidence="2">
    <location>
        <begin position="1"/>
        <end position="20"/>
    </location>
</feature>
<dbReference type="InterPro" id="IPR036412">
    <property type="entry name" value="HAD-like_sf"/>
</dbReference>
<sequence>MSLQVPKPSNGNSKKHNNRPIAVFSDFDGTIFHQDTGHVLFDKYGCGQEKREELDGSIGDTRSFREASELMWGSLTVSLDEALELLKKDLVLDDHFKPFLDFCDEQNIPFSVISAGLQPLLRGALDQFLGKERSSKINIVSNDAEIDGSNWKPLWRHDCELGHDKARSINEMKETVFDGAQPLTVFVGDGVSDLAAANHADILFARRGLKLEKYCIKNKIPYIPYDTFEDVQVELERMINAQKEDEQDNRNATANIPKNPVSGRPIALRTVSENSVPNSVLI</sequence>
<dbReference type="EMBL" id="SWFS01000332">
    <property type="protein sequence ID" value="KAA8909824.1"/>
    <property type="molecule type" value="Genomic_DNA"/>
</dbReference>
<dbReference type="SUPFAM" id="SSF56784">
    <property type="entry name" value="HAD-like"/>
    <property type="match status" value="1"/>
</dbReference>
<feature type="region of interest" description="Disordered" evidence="2">
    <location>
        <begin position="243"/>
        <end position="264"/>
    </location>
</feature>
<dbReference type="AlphaFoldDB" id="A0A642V2L3"/>
<dbReference type="GO" id="GO:0016791">
    <property type="term" value="F:phosphatase activity"/>
    <property type="evidence" value="ECO:0007669"/>
    <property type="project" value="InterPro"/>
</dbReference>
<dbReference type="NCBIfam" id="TIGR01488">
    <property type="entry name" value="HAD-SF-IB"/>
    <property type="match status" value="1"/>
</dbReference>
<accession>A0A642V2L3</accession>
<reference evidence="3" key="1">
    <citation type="journal article" date="2019" name="G3 (Bethesda)">
        <title>Genome Assemblies of Two Rare Opportunistic Yeast Pathogens: Diutina rugosa (syn. Candida rugosa) and Trichomonascus ciferrii (syn. Candida ciferrii).</title>
        <authorList>
            <person name="Mixao V."/>
            <person name="Saus E."/>
            <person name="Hansen A.P."/>
            <person name="Lass-Florl C."/>
            <person name="Gabaldon T."/>
        </authorList>
    </citation>
    <scope>NUCLEOTIDE SEQUENCE</scope>
    <source>
        <strain evidence="3">CBS 4856</strain>
    </source>
</reference>
<dbReference type="PANTHER" id="PTHR28181">
    <property type="entry name" value="UPF0655 PROTEIN YCR015C"/>
    <property type="match status" value="1"/>
</dbReference>
<dbReference type="PANTHER" id="PTHR28181:SF2">
    <property type="entry name" value="PHOSPHORIC MONOESTER HYDROLASE"/>
    <property type="match status" value="1"/>
</dbReference>
<proteinExistence type="predicted"/>
<evidence type="ECO:0000313" key="4">
    <source>
        <dbReference type="Proteomes" id="UP000761534"/>
    </source>
</evidence>
<evidence type="ECO:0008006" key="5">
    <source>
        <dbReference type="Google" id="ProtNLM"/>
    </source>
</evidence>
<name>A0A642V2L3_9ASCO</name>
<dbReference type="InterPro" id="IPR023214">
    <property type="entry name" value="HAD_sf"/>
</dbReference>
<comment type="caution">
    <text evidence="3">The sequence shown here is derived from an EMBL/GenBank/DDBJ whole genome shotgun (WGS) entry which is preliminary data.</text>
</comment>
<evidence type="ECO:0000256" key="1">
    <source>
        <dbReference type="ARBA" id="ARBA00022801"/>
    </source>
</evidence>
<dbReference type="InterPro" id="IPR050849">
    <property type="entry name" value="HAD-like_hydrolase_phosphatase"/>
</dbReference>
<protein>
    <recommendedName>
        <fullName evidence="5">2,3-diketo-5-methylthio-1-phosphopentane phosphatase</fullName>
    </recommendedName>
</protein>
<dbReference type="Gene3D" id="3.40.50.1000">
    <property type="entry name" value="HAD superfamily/HAD-like"/>
    <property type="match status" value="1"/>
</dbReference>
<gene>
    <name evidence="3" type="ORF">TRICI_004345</name>
</gene>
<evidence type="ECO:0000256" key="2">
    <source>
        <dbReference type="SAM" id="MobiDB-lite"/>
    </source>
</evidence>
<dbReference type="InterPro" id="IPR006384">
    <property type="entry name" value="HAD_hydro_PyrdxlP_Pase-like"/>
</dbReference>
<keyword evidence="1" id="KW-0378">Hydrolase</keyword>
<dbReference type="NCBIfam" id="TIGR01489">
    <property type="entry name" value="DKMTPPase-SF"/>
    <property type="match status" value="1"/>
</dbReference>
<dbReference type="Pfam" id="PF12710">
    <property type="entry name" value="HAD"/>
    <property type="match status" value="1"/>
</dbReference>
<organism evidence="3 4">
    <name type="scientific">Trichomonascus ciferrii</name>
    <dbReference type="NCBI Taxonomy" id="44093"/>
    <lineage>
        <taxon>Eukaryota</taxon>
        <taxon>Fungi</taxon>
        <taxon>Dikarya</taxon>
        <taxon>Ascomycota</taxon>
        <taxon>Saccharomycotina</taxon>
        <taxon>Dipodascomycetes</taxon>
        <taxon>Dipodascales</taxon>
        <taxon>Trichomonascaceae</taxon>
        <taxon>Trichomonascus</taxon>
        <taxon>Trichomonascus ciferrii complex</taxon>
    </lineage>
</organism>
<keyword evidence="4" id="KW-1185">Reference proteome</keyword>
<dbReference type="VEuPathDB" id="FungiDB:TRICI_004345"/>